<accession>A0A3A8ACC7</accession>
<name>A0A3A8ACC7_9HYPH</name>
<dbReference type="OrthoDB" id="9799347at2"/>
<dbReference type="InterPro" id="IPR013740">
    <property type="entry name" value="Redoxin"/>
</dbReference>
<evidence type="ECO:0000256" key="1">
    <source>
        <dbReference type="ARBA" id="ARBA00004196"/>
    </source>
</evidence>
<dbReference type="NCBIfam" id="NF047696">
    <property type="entry name" value="ThlDiSintTplARhiz"/>
    <property type="match status" value="1"/>
</dbReference>
<comment type="caution">
    <text evidence="6">The sequence shown here is derived from an EMBL/GenBank/DDBJ whole genome shotgun (WGS) entry which is preliminary data.</text>
</comment>
<keyword evidence="3" id="KW-0676">Redox-active center</keyword>
<evidence type="ECO:0000259" key="5">
    <source>
        <dbReference type="PROSITE" id="PS51352"/>
    </source>
</evidence>
<dbReference type="PANTHER" id="PTHR42852:SF13">
    <property type="entry name" value="PROTEIN DIPZ"/>
    <property type="match status" value="1"/>
</dbReference>
<dbReference type="PROSITE" id="PS00194">
    <property type="entry name" value="THIOREDOXIN_1"/>
    <property type="match status" value="1"/>
</dbReference>
<comment type="subcellular location">
    <subcellularLocation>
        <location evidence="1">Cell envelope</location>
    </subcellularLocation>
</comment>
<dbReference type="PROSITE" id="PS51352">
    <property type="entry name" value="THIOREDOXIN_2"/>
    <property type="match status" value="1"/>
</dbReference>
<reference evidence="6 7" key="1">
    <citation type="journal article" date="2018" name="Int. J. Syst. Bacteriol.">
        <title>Oceaniradius stylonemae gen. nov., sp. nov., isolated from a red alga, Stylonema cornu-cervi.</title>
        <authorList>
            <person name="Jeong S."/>
        </authorList>
    </citation>
    <scope>NUCLEOTIDE SEQUENCE [LARGE SCALE GENOMIC DNA]</scope>
    <source>
        <strain evidence="6 7">StC1</strain>
    </source>
</reference>
<keyword evidence="4" id="KW-0472">Membrane</keyword>
<gene>
    <name evidence="6" type="ORF">DEM25_007290</name>
</gene>
<dbReference type="SUPFAM" id="SSF52833">
    <property type="entry name" value="Thioredoxin-like"/>
    <property type="match status" value="1"/>
</dbReference>
<dbReference type="GO" id="GO:0015036">
    <property type="term" value="F:disulfide oxidoreductase activity"/>
    <property type="evidence" value="ECO:0007669"/>
    <property type="project" value="UniProtKB-ARBA"/>
</dbReference>
<dbReference type="AlphaFoldDB" id="A0A3A8ACC7"/>
<feature type="transmembrane region" description="Helical" evidence="4">
    <location>
        <begin position="21"/>
        <end position="42"/>
    </location>
</feature>
<dbReference type="RefSeq" id="WP_109765621.1">
    <property type="nucleotide sequence ID" value="NZ_QFWV02000004.1"/>
</dbReference>
<dbReference type="InterPro" id="IPR036249">
    <property type="entry name" value="Thioredoxin-like_sf"/>
</dbReference>
<dbReference type="GO" id="GO:0030313">
    <property type="term" value="C:cell envelope"/>
    <property type="evidence" value="ECO:0007669"/>
    <property type="project" value="UniProtKB-SubCell"/>
</dbReference>
<dbReference type="InterPro" id="IPR017937">
    <property type="entry name" value="Thioredoxin_CS"/>
</dbReference>
<proteinExistence type="predicted"/>
<evidence type="ECO:0000256" key="3">
    <source>
        <dbReference type="ARBA" id="ARBA00023284"/>
    </source>
</evidence>
<keyword evidence="7" id="KW-1185">Reference proteome</keyword>
<keyword evidence="4" id="KW-1133">Transmembrane helix</keyword>
<evidence type="ECO:0000313" key="6">
    <source>
        <dbReference type="EMBL" id="RKF07576.1"/>
    </source>
</evidence>
<keyword evidence="4" id="KW-0812">Transmembrane</keyword>
<evidence type="ECO:0000256" key="2">
    <source>
        <dbReference type="ARBA" id="ARBA00022748"/>
    </source>
</evidence>
<dbReference type="InterPro" id="IPR013766">
    <property type="entry name" value="Thioredoxin_domain"/>
</dbReference>
<dbReference type="PANTHER" id="PTHR42852">
    <property type="entry name" value="THIOL:DISULFIDE INTERCHANGE PROTEIN DSBE"/>
    <property type="match status" value="1"/>
</dbReference>
<evidence type="ECO:0000313" key="7">
    <source>
        <dbReference type="Proteomes" id="UP000246132"/>
    </source>
</evidence>
<sequence>MDNPSPDKNEKGSARRWPLTIGVFVALGLVAGAAIGAARIYGSGGASVHAGQAANAQCTATAAYQTAIDPLLAGDMAAMAIRDEPESLSALAFNDNAGTPITLADTGKKLRLINLWATWCAPCREEMPWLETLQQERGGEGFEVVAISVDGGSDDKPRAFLDEIGVDGLAFYHDPTIGVFNALKRDGLAFGLPVTLLVDEAGCVIANMNGPAHWSSPDAFALIDGALAARPGS</sequence>
<feature type="domain" description="Thioredoxin" evidence="5">
    <location>
        <begin position="82"/>
        <end position="228"/>
    </location>
</feature>
<organism evidence="6 7">
    <name type="scientific">Oceaniradius stylonematis</name>
    <dbReference type="NCBI Taxonomy" id="2184161"/>
    <lineage>
        <taxon>Bacteria</taxon>
        <taxon>Pseudomonadati</taxon>
        <taxon>Pseudomonadota</taxon>
        <taxon>Alphaproteobacteria</taxon>
        <taxon>Hyphomicrobiales</taxon>
        <taxon>Ahrensiaceae</taxon>
        <taxon>Oceaniradius</taxon>
    </lineage>
</organism>
<evidence type="ECO:0000256" key="4">
    <source>
        <dbReference type="SAM" id="Phobius"/>
    </source>
</evidence>
<dbReference type="Proteomes" id="UP000246132">
    <property type="component" value="Unassembled WGS sequence"/>
</dbReference>
<dbReference type="CDD" id="cd02966">
    <property type="entry name" value="TlpA_like_family"/>
    <property type="match status" value="1"/>
</dbReference>
<dbReference type="InterPro" id="IPR050553">
    <property type="entry name" value="Thioredoxin_ResA/DsbE_sf"/>
</dbReference>
<protein>
    <submittedName>
        <fullName evidence="6">TlpA family protein disulfide reductase</fullName>
    </submittedName>
</protein>
<keyword evidence="2" id="KW-0201">Cytochrome c-type biogenesis</keyword>
<dbReference type="Pfam" id="PF08534">
    <property type="entry name" value="Redoxin"/>
    <property type="match status" value="1"/>
</dbReference>
<dbReference type="GO" id="GO:0017004">
    <property type="term" value="P:cytochrome complex assembly"/>
    <property type="evidence" value="ECO:0007669"/>
    <property type="project" value="UniProtKB-KW"/>
</dbReference>
<dbReference type="EMBL" id="QFWV02000004">
    <property type="protein sequence ID" value="RKF07576.1"/>
    <property type="molecule type" value="Genomic_DNA"/>
</dbReference>
<dbReference type="Gene3D" id="3.40.30.10">
    <property type="entry name" value="Glutaredoxin"/>
    <property type="match status" value="1"/>
</dbReference>